<dbReference type="EMBL" id="CP058627">
    <property type="protein sequence ID" value="QLG89642.1"/>
    <property type="molecule type" value="Genomic_DNA"/>
</dbReference>
<dbReference type="AlphaFoldDB" id="A0A7H9BMH8"/>
<gene>
    <name evidence="1" type="ORF">HQ393_16080</name>
</gene>
<name>A0A7H9BMH8_9NEIS</name>
<protein>
    <submittedName>
        <fullName evidence="1">Uncharacterized protein</fullName>
    </submittedName>
</protein>
<reference evidence="1 2" key="1">
    <citation type="submission" date="2020-07" db="EMBL/GenBank/DDBJ databases">
        <title>Complete genome sequence of Chitinibacter sp. 2T18.</title>
        <authorList>
            <person name="Bae J.-W."/>
            <person name="Choi J.-W."/>
        </authorList>
    </citation>
    <scope>NUCLEOTIDE SEQUENCE [LARGE SCALE GENOMIC DNA]</scope>
    <source>
        <strain evidence="1 2">2T18</strain>
    </source>
</reference>
<evidence type="ECO:0000313" key="2">
    <source>
        <dbReference type="Proteomes" id="UP000509597"/>
    </source>
</evidence>
<organism evidence="1 2">
    <name type="scientific">Chitinibacter bivalviorum</name>
    <dbReference type="NCBI Taxonomy" id="2739434"/>
    <lineage>
        <taxon>Bacteria</taxon>
        <taxon>Pseudomonadati</taxon>
        <taxon>Pseudomonadota</taxon>
        <taxon>Betaproteobacteria</taxon>
        <taxon>Neisseriales</taxon>
        <taxon>Chitinibacteraceae</taxon>
        <taxon>Chitinibacter</taxon>
    </lineage>
</organism>
<sequence>MPAYQFYKRMIEDQNEFGCLCTDHDQFLANRELLLAQGFEVVGFMIFAPNETKAIARFNEDRTSPYFNNTVADTILVDTYYFIKNLTKSICNRTKNKI</sequence>
<proteinExistence type="predicted"/>
<dbReference type="KEGG" id="chiz:HQ393_16080"/>
<keyword evidence="2" id="KW-1185">Reference proteome</keyword>
<accession>A0A7H9BMH8</accession>
<dbReference type="RefSeq" id="WP_179356551.1">
    <property type="nucleotide sequence ID" value="NZ_CP058627.1"/>
</dbReference>
<evidence type="ECO:0000313" key="1">
    <source>
        <dbReference type="EMBL" id="QLG89642.1"/>
    </source>
</evidence>
<dbReference type="Proteomes" id="UP000509597">
    <property type="component" value="Chromosome"/>
</dbReference>